<dbReference type="SUPFAM" id="SSF51735">
    <property type="entry name" value="NAD(P)-binding Rossmann-fold domains"/>
    <property type="match status" value="1"/>
</dbReference>
<keyword evidence="5" id="KW-1185">Reference proteome</keyword>
<dbReference type="PRINTS" id="PR00081">
    <property type="entry name" value="GDHRDH"/>
</dbReference>
<comment type="similarity">
    <text evidence="1">Belongs to the short-chain dehydrogenases/reductases (SDR) family.</text>
</comment>
<dbReference type="Pfam" id="PF00106">
    <property type="entry name" value="adh_short"/>
    <property type="match status" value="1"/>
</dbReference>
<keyword evidence="3" id="KW-0560">Oxidoreductase</keyword>
<gene>
    <name evidence="4" type="ORF">CDV36_014107</name>
</gene>
<dbReference type="AlphaFoldDB" id="A0A3M2RJ02"/>
<evidence type="ECO:0000256" key="3">
    <source>
        <dbReference type="ARBA" id="ARBA00023002"/>
    </source>
</evidence>
<dbReference type="PANTHER" id="PTHR24320">
    <property type="entry name" value="RETINOL DEHYDROGENASE"/>
    <property type="match status" value="1"/>
</dbReference>
<accession>A0A3M2RJ02</accession>
<evidence type="ECO:0000256" key="2">
    <source>
        <dbReference type="ARBA" id="ARBA00022857"/>
    </source>
</evidence>
<dbReference type="InterPro" id="IPR036291">
    <property type="entry name" value="NAD(P)-bd_dom_sf"/>
</dbReference>
<evidence type="ECO:0000313" key="5">
    <source>
        <dbReference type="Proteomes" id="UP000277212"/>
    </source>
</evidence>
<comment type="caution">
    <text evidence="4">The sequence shown here is derived from an EMBL/GenBank/DDBJ whole genome shotgun (WGS) entry which is preliminary data.</text>
</comment>
<name>A0A3M2RJ02_9HYPO</name>
<dbReference type="EMBL" id="NKUJ01000427">
    <property type="protein sequence ID" value="RMJ05214.1"/>
    <property type="molecule type" value="Genomic_DNA"/>
</dbReference>
<evidence type="ECO:0000313" key="4">
    <source>
        <dbReference type="EMBL" id="RMJ05214.1"/>
    </source>
</evidence>
<dbReference type="OrthoDB" id="191139at2759"/>
<dbReference type="STRING" id="2010991.A0A3M2RJ02"/>
<evidence type="ECO:0000256" key="1">
    <source>
        <dbReference type="ARBA" id="ARBA00006484"/>
    </source>
</evidence>
<organism evidence="4 5">
    <name type="scientific">Fusarium kuroshium</name>
    <dbReference type="NCBI Taxonomy" id="2010991"/>
    <lineage>
        <taxon>Eukaryota</taxon>
        <taxon>Fungi</taxon>
        <taxon>Dikarya</taxon>
        <taxon>Ascomycota</taxon>
        <taxon>Pezizomycotina</taxon>
        <taxon>Sordariomycetes</taxon>
        <taxon>Hypocreomycetidae</taxon>
        <taxon>Hypocreales</taxon>
        <taxon>Nectriaceae</taxon>
        <taxon>Fusarium</taxon>
        <taxon>Fusarium solani species complex</taxon>
    </lineage>
</organism>
<dbReference type="InterPro" id="IPR002347">
    <property type="entry name" value="SDR_fam"/>
</dbReference>
<dbReference type="Gene3D" id="3.40.50.720">
    <property type="entry name" value="NAD(P)-binding Rossmann-like Domain"/>
    <property type="match status" value="1"/>
</dbReference>
<evidence type="ECO:0008006" key="6">
    <source>
        <dbReference type="Google" id="ProtNLM"/>
    </source>
</evidence>
<dbReference type="Proteomes" id="UP000277212">
    <property type="component" value="Unassembled WGS sequence"/>
</dbReference>
<proteinExistence type="inferred from homology"/>
<reference evidence="4 5" key="1">
    <citation type="submission" date="2017-06" db="EMBL/GenBank/DDBJ databases">
        <title>Comparative genomic analysis of Ambrosia Fusariam Clade fungi.</title>
        <authorList>
            <person name="Stajich J.E."/>
            <person name="Carrillo J."/>
            <person name="Kijimoto T."/>
            <person name="Eskalen A."/>
            <person name="O'Donnell K."/>
            <person name="Kasson M."/>
        </authorList>
    </citation>
    <scope>NUCLEOTIDE SEQUENCE [LARGE SCALE GENOMIC DNA]</scope>
    <source>
        <strain evidence="4">UCR3666</strain>
    </source>
</reference>
<protein>
    <recommendedName>
        <fullName evidence="6">Short-chain dehydrogenase/reductase family protein</fullName>
    </recommendedName>
</protein>
<dbReference type="PANTHER" id="PTHR24320:SF252">
    <property type="entry name" value="DEHYDROGENASE_REDUCTASE FAMILY PROTEIN, PUTATIVE (AFU_ORTHOLOGUE AFUA_3G08550)-RELATED"/>
    <property type="match status" value="1"/>
</dbReference>
<dbReference type="GO" id="GO:0016491">
    <property type="term" value="F:oxidoreductase activity"/>
    <property type="evidence" value="ECO:0007669"/>
    <property type="project" value="UniProtKB-KW"/>
</dbReference>
<sequence length="347" mass="38067">MSSDLQSSANWESSTLCTLYKQLWVGAKPLPDNISLAGQTAVITGGNAGLGFEAGRQLLQLGLSNLVIAVRSRSKGEDAASKLREEFPLSTITVSIVDLTDYDSITNFCRECEKLERLDYVILNAGLMASELRRAERTGHELVFQTNYLSTVFMVLLLVPTLISKGKTNKSDHPPVLSIVGSDTMYSSTFTASTSVFDTIDNPPSYEEIPHYATTKLLVMMFISRLAKEVDFENIIINVSNPGLTNGTGLFHKKEDQGLASRVGSMLLRGLGRPIHVGASNYIYALLAAGRESHGSFVSDWSIKPYAPVMYTSDGQKISDMLWEETLRELTASGPVSLWFKPSFSLM</sequence>
<keyword evidence="2" id="KW-0521">NADP</keyword>